<keyword evidence="1" id="KW-0812">Transmembrane</keyword>
<dbReference type="Proteomes" id="UP000027345">
    <property type="component" value="Unassembled WGS sequence"/>
</dbReference>
<keyword evidence="1" id="KW-0472">Membrane</keyword>
<evidence type="ECO:0000256" key="1">
    <source>
        <dbReference type="SAM" id="Phobius"/>
    </source>
</evidence>
<sequence length="70" mass="7686">MRERAPDDEQRRRAAKRQVRVFAVALTLFLAAFYFVGAVLGLWAGSGWMAALGAMVLAISIAAYARRATK</sequence>
<feature type="transmembrane region" description="Helical" evidence="1">
    <location>
        <begin position="21"/>
        <end position="42"/>
    </location>
</feature>
<gene>
    <name evidence="2" type="ORF">DV20_39090</name>
</gene>
<evidence type="ECO:0000313" key="3">
    <source>
        <dbReference type="Proteomes" id="UP000027345"/>
    </source>
</evidence>
<accession>A0A066TSM1</accession>
<dbReference type="AlphaFoldDB" id="A0A066TSM1"/>
<evidence type="ECO:0000313" key="2">
    <source>
        <dbReference type="EMBL" id="KDN16532.1"/>
    </source>
</evidence>
<dbReference type="RefSeq" id="WP_043788419.1">
    <property type="nucleotide sequence ID" value="NZ_JMQI01000079.1"/>
</dbReference>
<keyword evidence="3" id="KW-1185">Reference proteome</keyword>
<dbReference type="EMBL" id="JMQI01000079">
    <property type="protein sequence ID" value="KDN16532.1"/>
    <property type="molecule type" value="Genomic_DNA"/>
</dbReference>
<reference evidence="2 3" key="1">
    <citation type="submission" date="2014-05" db="EMBL/GenBank/DDBJ databases">
        <title>Draft genome sequence of Amycolatopsis rifamycinica DSM 46095.</title>
        <authorList>
            <person name="Lal R."/>
            <person name="Saxena A."/>
            <person name="Kumari R."/>
            <person name="Mukherjee U."/>
            <person name="Singh P."/>
            <person name="Sangwan N."/>
            <person name="Mahato N.K."/>
        </authorList>
    </citation>
    <scope>NUCLEOTIDE SEQUENCE [LARGE SCALE GENOMIC DNA]</scope>
    <source>
        <strain evidence="2 3">DSM 46095</strain>
    </source>
</reference>
<feature type="transmembrane region" description="Helical" evidence="1">
    <location>
        <begin position="48"/>
        <end position="65"/>
    </location>
</feature>
<comment type="caution">
    <text evidence="2">The sequence shown here is derived from an EMBL/GenBank/DDBJ whole genome shotgun (WGS) entry which is preliminary data.</text>
</comment>
<organism evidence="2 3">
    <name type="scientific">Amycolatopsis rifamycinica</name>
    <dbReference type="NCBI Taxonomy" id="287986"/>
    <lineage>
        <taxon>Bacteria</taxon>
        <taxon>Bacillati</taxon>
        <taxon>Actinomycetota</taxon>
        <taxon>Actinomycetes</taxon>
        <taxon>Pseudonocardiales</taxon>
        <taxon>Pseudonocardiaceae</taxon>
        <taxon>Amycolatopsis</taxon>
    </lineage>
</organism>
<name>A0A066TSM1_9PSEU</name>
<dbReference type="STRING" id="287986.DV20_39090"/>
<proteinExistence type="predicted"/>
<keyword evidence="1" id="KW-1133">Transmembrane helix</keyword>
<protein>
    <submittedName>
        <fullName evidence="2">Uncharacterized protein</fullName>
    </submittedName>
</protein>